<name>A0A8H3R5M2_9GLOM</name>
<evidence type="ECO:0000256" key="5">
    <source>
        <dbReference type="ARBA" id="ARBA00022517"/>
    </source>
</evidence>
<evidence type="ECO:0000313" key="9">
    <source>
        <dbReference type="Proteomes" id="UP000615446"/>
    </source>
</evidence>
<protein>
    <submittedName>
        <fullName evidence="8">Uncharacterized protein</fullName>
    </submittedName>
</protein>
<comment type="caution">
    <text evidence="8">The sequence shown here is derived from an EMBL/GenBank/DDBJ whole genome shotgun (WGS) entry which is preliminary data.</text>
</comment>
<keyword evidence="6" id="KW-0539">Nucleus</keyword>
<evidence type="ECO:0000256" key="2">
    <source>
        <dbReference type="ARBA" id="ARBA00004496"/>
    </source>
</evidence>
<dbReference type="AlphaFoldDB" id="A0A8H3R5M2"/>
<evidence type="ECO:0000256" key="4">
    <source>
        <dbReference type="ARBA" id="ARBA00022490"/>
    </source>
</evidence>
<dbReference type="GO" id="GO:0005634">
    <property type="term" value="C:nucleus"/>
    <property type="evidence" value="ECO:0007669"/>
    <property type="project" value="UniProtKB-SubCell"/>
</dbReference>
<keyword evidence="4" id="KW-0963">Cytoplasm</keyword>
<evidence type="ECO:0000256" key="6">
    <source>
        <dbReference type="ARBA" id="ARBA00023242"/>
    </source>
</evidence>
<keyword evidence="5" id="KW-0690">Ribosome biogenesis</keyword>
<dbReference type="GO" id="GO:0005737">
    <property type="term" value="C:cytoplasm"/>
    <property type="evidence" value="ECO:0007669"/>
    <property type="project" value="UniProtKB-SubCell"/>
</dbReference>
<keyword evidence="3" id="KW-0813">Transport</keyword>
<evidence type="ECO:0000256" key="3">
    <source>
        <dbReference type="ARBA" id="ARBA00022448"/>
    </source>
</evidence>
<dbReference type="InterPro" id="IPR022784">
    <property type="entry name" value="Ribosome_bgen_Alb1"/>
</dbReference>
<evidence type="ECO:0000313" key="8">
    <source>
        <dbReference type="EMBL" id="GET04299.1"/>
    </source>
</evidence>
<proteinExistence type="predicted"/>
<sequence length="107" mass="12537">MGKPKLNRMQMEIDNEPTSHPKPMNIDKWSTSSENKLDKLINPIARKGADNLLHKIKKKQKTLRTKAKKRREQGIKRALIVKEKEEIKIAKSLEKLSKKKRLRSIQE</sequence>
<feature type="region of interest" description="Disordered" evidence="7">
    <location>
        <begin position="1"/>
        <end position="31"/>
    </location>
</feature>
<dbReference type="GO" id="GO:0042254">
    <property type="term" value="P:ribosome biogenesis"/>
    <property type="evidence" value="ECO:0007669"/>
    <property type="project" value="UniProtKB-KW"/>
</dbReference>
<organism evidence="8 9">
    <name type="scientific">Rhizophagus clarus</name>
    <dbReference type="NCBI Taxonomy" id="94130"/>
    <lineage>
        <taxon>Eukaryota</taxon>
        <taxon>Fungi</taxon>
        <taxon>Fungi incertae sedis</taxon>
        <taxon>Mucoromycota</taxon>
        <taxon>Glomeromycotina</taxon>
        <taxon>Glomeromycetes</taxon>
        <taxon>Glomerales</taxon>
        <taxon>Glomeraceae</taxon>
        <taxon>Rhizophagus</taxon>
    </lineage>
</organism>
<accession>A0A8H3R5M2</accession>
<comment type="subcellular location">
    <subcellularLocation>
        <location evidence="2">Cytoplasm</location>
    </subcellularLocation>
    <subcellularLocation>
        <location evidence="1">Nucleus</location>
    </subcellularLocation>
</comment>
<dbReference type="OrthoDB" id="2418589at2759"/>
<gene>
    <name evidence="8" type="ORF">RCL2_003060200</name>
</gene>
<dbReference type="Pfam" id="PF09135">
    <property type="entry name" value="Alb1"/>
    <property type="match status" value="1"/>
</dbReference>
<evidence type="ECO:0000256" key="7">
    <source>
        <dbReference type="SAM" id="MobiDB-lite"/>
    </source>
</evidence>
<evidence type="ECO:0000256" key="1">
    <source>
        <dbReference type="ARBA" id="ARBA00004123"/>
    </source>
</evidence>
<dbReference type="Proteomes" id="UP000615446">
    <property type="component" value="Unassembled WGS sequence"/>
</dbReference>
<reference evidence="8" key="1">
    <citation type="submission" date="2019-10" db="EMBL/GenBank/DDBJ databases">
        <title>Conservation and host-specific expression of non-tandemly repeated heterogenous ribosome RNA gene in arbuscular mycorrhizal fungi.</title>
        <authorList>
            <person name="Maeda T."/>
            <person name="Kobayashi Y."/>
            <person name="Nakagawa T."/>
            <person name="Ezawa T."/>
            <person name="Yamaguchi K."/>
            <person name="Bino T."/>
            <person name="Nishimoto Y."/>
            <person name="Shigenobu S."/>
            <person name="Kawaguchi M."/>
        </authorList>
    </citation>
    <scope>NUCLEOTIDE SEQUENCE</scope>
    <source>
        <strain evidence="8">HR1</strain>
    </source>
</reference>
<dbReference type="EMBL" id="BLAL01000338">
    <property type="protein sequence ID" value="GET04299.1"/>
    <property type="molecule type" value="Genomic_DNA"/>
</dbReference>